<evidence type="ECO:0000313" key="1">
    <source>
        <dbReference type="EMBL" id="CCF42171.1"/>
    </source>
</evidence>
<dbReference type="AlphaFoldDB" id="H1VPL6"/>
<name>H1VPL6_COLHI</name>
<accession>H1VPL6</accession>
<proteinExistence type="predicted"/>
<dbReference type="Proteomes" id="UP000007174">
    <property type="component" value="Unassembled WGS sequence"/>
</dbReference>
<protein>
    <submittedName>
        <fullName evidence="1">Uncharacterized protein</fullName>
    </submittedName>
</protein>
<gene>
    <name evidence="1" type="ORF">CH063_12244</name>
</gene>
<evidence type="ECO:0000313" key="2">
    <source>
        <dbReference type="Proteomes" id="UP000007174"/>
    </source>
</evidence>
<sequence>MYLQLGSTWLQTSSKDNHSSGCGFFLLQMLKGIQIQKWLGLVIENGLQSFKQLARKDIASCLTSSLPADIISQA</sequence>
<dbReference type="EMBL" id="CACQ02005197">
    <property type="protein sequence ID" value="CCF42171.1"/>
    <property type="molecule type" value="Genomic_DNA"/>
</dbReference>
<organism evidence="1 2">
    <name type="scientific">Colletotrichum higginsianum (strain IMI 349063)</name>
    <name type="common">Crucifer anthracnose fungus</name>
    <dbReference type="NCBI Taxonomy" id="759273"/>
    <lineage>
        <taxon>Eukaryota</taxon>
        <taxon>Fungi</taxon>
        <taxon>Dikarya</taxon>
        <taxon>Ascomycota</taxon>
        <taxon>Pezizomycotina</taxon>
        <taxon>Sordariomycetes</taxon>
        <taxon>Hypocreomycetidae</taxon>
        <taxon>Glomerellales</taxon>
        <taxon>Glomerellaceae</taxon>
        <taxon>Colletotrichum</taxon>
        <taxon>Colletotrichum destructivum species complex</taxon>
    </lineage>
</organism>
<reference evidence="2" key="1">
    <citation type="journal article" date="2012" name="Nat. Genet.">
        <title>Lifestyle transitions in plant pathogenic Colletotrichum fungi deciphered by genome and transcriptome analyses.</title>
        <authorList>
            <person name="O'Connell R.J."/>
            <person name="Thon M.R."/>
            <person name="Hacquard S."/>
            <person name="Amyotte S.G."/>
            <person name="Kleemann J."/>
            <person name="Torres M.F."/>
            <person name="Damm U."/>
            <person name="Buiate E.A."/>
            <person name="Epstein L."/>
            <person name="Alkan N."/>
            <person name="Altmueller J."/>
            <person name="Alvarado-Balderrama L."/>
            <person name="Bauser C.A."/>
            <person name="Becker C."/>
            <person name="Birren B.W."/>
            <person name="Chen Z."/>
            <person name="Choi J."/>
            <person name="Crouch J.A."/>
            <person name="Duvick J.P."/>
            <person name="Farman M.A."/>
            <person name="Gan P."/>
            <person name="Heiman D."/>
            <person name="Henrissat B."/>
            <person name="Howard R.J."/>
            <person name="Kabbage M."/>
            <person name="Koch C."/>
            <person name="Kracher B."/>
            <person name="Kubo Y."/>
            <person name="Law A.D."/>
            <person name="Lebrun M.-H."/>
            <person name="Lee Y.-H."/>
            <person name="Miyara I."/>
            <person name="Moore N."/>
            <person name="Neumann U."/>
            <person name="Nordstroem K."/>
            <person name="Panaccione D.G."/>
            <person name="Panstruga R."/>
            <person name="Place M."/>
            <person name="Proctor R.H."/>
            <person name="Prusky D."/>
            <person name="Rech G."/>
            <person name="Reinhardt R."/>
            <person name="Rollins J.A."/>
            <person name="Rounsley S."/>
            <person name="Schardl C.L."/>
            <person name="Schwartz D.C."/>
            <person name="Shenoy N."/>
            <person name="Shirasu K."/>
            <person name="Sikhakolli U.R."/>
            <person name="Stueber K."/>
            <person name="Sukno S.A."/>
            <person name="Sweigard J.A."/>
            <person name="Takano Y."/>
            <person name="Takahara H."/>
            <person name="Trail F."/>
            <person name="van der Does H.C."/>
            <person name="Voll L.M."/>
            <person name="Will I."/>
            <person name="Young S."/>
            <person name="Zeng Q."/>
            <person name="Zhang J."/>
            <person name="Zhou S."/>
            <person name="Dickman M.B."/>
            <person name="Schulze-Lefert P."/>
            <person name="Ver Loren van Themaat E."/>
            <person name="Ma L.-J."/>
            <person name="Vaillancourt L.J."/>
        </authorList>
    </citation>
    <scope>NUCLEOTIDE SEQUENCE [LARGE SCALE GENOMIC DNA]</scope>
    <source>
        <strain evidence="2">IMI 349063</strain>
    </source>
</reference>
<feature type="non-terminal residue" evidence="1">
    <location>
        <position position="74"/>
    </location>
</feature>
<dbReference type="HOGENOM" id="CLU_2694445_0_0_1"/>